<name>A0A816JGN3_BRANA</name>
<sequence length="84" mass="9164">MSLDPMASSRRDLLRLRFVTLTLRLETEASNDATRASPCGSPRTVFGFGRWGSACEFLSGRVSNPGGGTHSREPFTTRASFILV</sequence>
<protein>
    <submittedName>
        <fullName evidence="1">(rape) hypothetical protein</fullName>
    </submittedName>
</protein>
<organism evidence="1">
    <name type="scientific">Brassica napus</name>
    <name type="common">Rape</name>
    <dbReference type="NCBI Taxonomy" id="3708"/>
    <lineage>
        <taxon>Eukaryota</taxon>
        <taxon>Viridiplantae</taxon>
        <taxon>Streptophyta</taxon>
        <taxon>Embryophyta</taxon>
        <taxon>Tracheophyta</taxon>
        <taxon>Spermatophyta</taxon>
        <taxon>Magnoliopsida</taxon>
        <taxon>eudicotyledons</taxon>
        <taxon>Gunneridae</taxon>
        <taxon>Pentapetalae</taxon>
        <taxon>rosids</taxon>
        <taxon>malvids</taxon>
        <taxon>Brassicales</taxon>
        <taxon>Brassicaceae</taxon>
        <taxon>Brassiceae</taxon>
        <taxon>Brassica</taxon>
    </lineage>
</organism>
<dbReference type="Proteomes" id="UP001295469">
    <property type="component" value="Chromosome C04"/>
</dbReference>
<evidence type="ECO:0000313" key="1">
    <source>
        <dbReference type="EMBL" id="CAF1818532.1"/>
    </source>
</evidence>
<reference evidence="1" key="1">
    <citation type="submission" date="2021-01" db="EMBL/GenBank/DDBJ databases">
        <authorList>
            <consortium name="Genoscope - CEA"/>
            <person name="William W."/>
        </authorList>
    </citation>
    <scope>NUCLEOTIDE SEQUENCE</scope>
</reference>
<accession>A0A816JGN3</accession>
<dbReference type="EMBL" id="HG994368">
    <property type="protein sequence ID" value="CAF1818532.1"/>
    <property type="molecule type" value="Genomic_DNA"/>
</dbReference>
<dbReference type="AlphaFoldDB" id="A0A816JGN3"/>
<proteinExistence type="predicted"/>
<gene>
    <name evidence="1" type="ORF">DARMORV10_C04P14300.1</name>
</gene>